<dbReference type="PROSITE" id="PS50850">
    <property type="entry name" value="MFS"/>
    <property type="match status" value="1"/>
</dbReference>
<dbReference type="GO" id="GO:0022857">
    <property type="term" value="F:transmembrane transporter activity"/>
    <property type="evidence" value="ECO:0007669"/>
    <property type="project" value="InterPro"/>
</dbReference>
<feature type="transmembrane region" description="Helical" evidence="6">
    <location>
        <begin position="287"/>
        <end position="309"/>
    </location>
</feature>
<comment type="subcellular location">
    <subcellularLocation>
        <location evidence="1">Cell membrane</location>
        <topology evidence="1">Multi-pass membrane protein</topology>
    </subcellularLocation>
</comment>
<dbReference type="InterPro" id="IPR050189">
    <property type="entry name" value="MFS_Efflux_Transporters"/>
</dbReference>
<feature type="transmembrane region" description="Helical" evidence="6">
    <location>
        <begin position="341"/>
        <end position="360"/>
    </location>
</feature>
<feature type="transmembrane region" description="Helical" evidence="6">
    <location>
        <begin position="315"/>
        <end position="334"/>
    </location>
</feature>
<feature type="transmembrane region" description="Helical" evidence="6">
    <location>
        <begin position="84"/>
        <end position="103"/>
    </location>
</feature>
<feature type="transmembrane region" description="Helical" evidence="6">
    <location>
        <begin position="255"/>
        <end position="275"/>
    </location>
</feature>
<feature type="domain" description="Major facilitator superfamily (MFS) profile" evidence="7">
    <location>
        <begin position="15"/>
        <end position="395"/>
    </location>
</feature>
<dbReference type="EMBL" id="JRKQ01000009">
    <property type="protein sequence ID" value="KGJ23211.1"/>
    <property type="molecule type" value="Genomic_DNA"/>
</dbReference>
<evidence type="ECO:0000313" key="9">
    <source>
        <dbReference type="Proteomes" id="UP000029858"/>
    </source>
</evidence>
<evidence type="ECO:0000256" key="5">
    <source>
        <dbReference type="ARBA" id="ARBA00023136"/>
    </source>
</evidence>
<feature type="transmembrane region" description="Helical" evidence="6">
    <location>
        <begin position="52"/>
        <end position="72"/>
    </location>
</feature>
<protein>
    <recommendedName>
        <fullName evidence="7">Major facilitator superfamily (MFS) profile domain-containing protein</fullName>
    </recommendedName>
</protein>
<feature type="transmembrane region" description="Helical" evidence="6">
    <location>
        <begin position="173"/>
        <end position="190"/>
    </location>
</feature>
<accession>A0A099GKE1</accession>
<dbReference type="InterPro" id="IPR011701">
    <property type="entry name" value="MFS"/>
</dbReference>
<evidence type="ECO:0000313" key="8">
    <source>
        <dbReference type="EMBL" id="KGJ23211.1"/>
    </source>
</evidence>
<name>A0A099GKE1_9RHOB</name>
<gene>
    <name evidence="8" type="ORF">IX56_03405</name>
</gene>
<dbReference type="Proteomes" id="UP000029858">
    <property type="component" value="Unassembled WGS sequence"/>
</dbReference>
<feature type="transmembrane region" description="Helical" evidence="6">
    <location>
        <begin position="142"/>
        <end position="167"/>
    </location>
</feature>
<keyword evidence="2" id="KW-1003">Cell membrane</keyword>
<dbReference type="Pfam" id="PF07690">
    <property type="entry name" value="MFS_1"/>
    <property type="match status" value="1"/>
</dbReference>
<dbReference type="InterPro" id="IPR036259">
    <property type="entry name" value="MFS_trans_sf"/>
</dbReference>
<evidence type="ECO:0000256" key="1">
    <source>
        <dbReference type="ARBA" id="ARBA00004651"/>
    </source>
</evidence>
<dbReference type="PANTHER" id="PTHR43124:SF3">
    <property type="entry name" value="CHLORAMPHENICOL EFFLUX PUMP RV0191"/>
    <property type="match status" value="1"/>
</dbReference>
<dbReference type="RefSeq" id="WP_036707446.1">
    <property type="nucleotide sequence ID" value="NZ_JRKQ01000009.1"/>
</dbReference>
<keyword evidence="5 6" id="KW-0472">Membrane</keyword>
<evidence type="ECO:0000256" key="2">
    <source>
        <dbReference type="ARBA" id="ARBA00022475"/>
    </source>
</evidence>
<keyword evidence="3 6" id="KW-0812">Transmembrane</keyword>
<dbReference type="CDD" id="cd17473">
    <property type="entry name" value="MFS_arabinose_efflux_permease_like"/>
    <property type="match status" value="1"/>
</dbReference>
<reference evidence="8 9" key="2">
    <citation type="submission" date="2014-10" db="EMBL/GenBank/DDBJ databases">
        <title>Paracoccus sanguinis sp. nov., isolated from clinical specimens of New York State patients.</title>
        <authorList>
            <person name="Mingle L.A."/>
            <person name="Cole J.A."/>
            <person name="Lapierre P."/>
            <person name="Musser K.A."/>
        </authorList>
    </citation>
    <scope>NUCLEOTIDE SEQUENCE [LARGE SCALE GENOMIC DNA]</scope>
    <source>
        <strain evidence="8 9">5503</strain>
    </source>
</reference>
<dbReference type="PANTHER" id="PTHR43124">
    <property type="entry name" value="PURINE EFFLUX PUMP PBUE"/>
    <property type="match status" value="1"/>
</dbReference>
<keyword evidence="4 6" id="KW-1133">Transmembrane helix</keyword>
<evidence type="ECO:0000256" key="3">
    <source>
        <dbReference type="ARBA" id="ARBA00022692"/>
    </source>
</evidence>
<evidence type="ECO:0000256" key="4">
    <source>
        <dbReference type="ARBA" id="ARBA00022989"/>
    </source>
</evidence>
<dbReference type="SUPFAM" id="SSF103473">
    <property type="entry name" value="MFS general substrate transporter"/>
    <property type="match status" value="1"/>
</dbReference>
<feature type="transmembrane region" description="Helical" evidence="6">
    <location>
        <begin position="214"/>
        <end position="235"/>
    </location>
</feature>
<dbReference type="AlphaFoldDB" id="A0A099GKE1"/>
<organism evidence="8 9">
    <name type="scientific">Paracoccus sanguinis</name>
    <dbReference type="NCBI Taxonomy" id="1545044"/>
    <lineage>
        <taxon>Bacteria</taxon>
        <taxon>Pseudomonadati</taxon>
        <taxon>Pseudomonadota</taxon>
        <taxon>Alphaproteobacteria</taxon>
        <taxon>Rhodobacterales</taxon>
        <taxon>Paracoccaceae</taxon>
        <taxon>Paracoccus</taxon>
    </lineage>
</organism>
<evidence type="ECO:0000256" key="6">
    <source>
        <dbReference type="SAM" id="Phobius"/>
    </source>
</evidence>
<comment type="caution">
    <text evidence="8">The sequence shown here is derived from an EMBL/GenBank/DDBJ whole genome shotgun (WGS) entry which is preliminary data.</text>
</comment>
<dbReference type="Gene3D" id="1.20.1250.20">
    <property type="entry name" value="MFS general substrate transporter like domains"/>
    <property type="match status" value="1"/>
</dbReference>
<dbReference type="InterPro" id="IPR020846">
    <property type="entry name" value="MFS_dom"/>
</dbReference>
<dbReference type="GO" id="GO:0005886">
    <property type="term" value="C:plasma membrane"/>
    <property type="evidence" value="ECO:0007669"/>
    <property type="project" value="UniProtKB-SubCell"/>
</dbReference>
<sequence length="395" mass="40378">MPNEPAPRPMARDPRAWALILAATLTILSNATISPALPGLEASFADHPDAARLVRLLVTAPALAVALIAPFAGIITDRFSRRRLLLGGIALYAVAGTVAAFIPTLEGMLVSRVVLGISVAAIMVAQTALIGDYFEGAARGRFIGWQMAATNFGGFVFILAAGWLAAISPRWPFALYAVGFAYLPFIAAVLRERPAVRTGEPAPRPAAEPAAPGWAGRVAVLASMAGMTFVMFYIVPVHLPFYLASLGLSDPALTAQVMAATTVAGGLTALAFGRVRARLGGRVTPALGYLIVAAGFAAMAAAGGVAGLIAANAVLGIGLGLVMPNFMTAALNVAPAHRRGAASGAMTTAIFTGQFLSPLLTGPLFDVLGYPGGLRVAALVAVGFAGLAALVLADR</sequence>
<reference evidence="8 9" key="1">
    <citation type="submission" date="2014-09" db="EMBL/GenBank/DDBJ databases">
        <authorList>
            <person name="McGinnis J.M."/>
            <person name="Wolfgang W.J."/>
        </authorList>
    </citation>
    <scope>NUCLEOTIDE SEQUENCE [LARGE SCALE GENOMIC DNA]</scope>
    <source>
        <strain evidence="8 9">5503</strain>
    </source>
</reference>
<proteinExistence type="predicted"/>
<evidence type="ECO:0000259" key="7">
    <source>
        <dbReference type="PROSITE" id="PS50850"/>
    </source>
</evidence>
<feature type="transmembrane region" description="Helical" evidence="6">
    <location>
        <begin position="372"/>
        <end position="393"/>
    </location>
</feature>
<feature type="transmembrane region" description="Helical" evidence="6">
    <location>
        <begin position="109"/>
        <end position="130"/>
    </location>
</feature>